<dbReference type="OrthoDB" id="5958943at2759"/>
<dbReference type="STRING" id="2070753.A0A3A2ZZC2"/>
<reference evidence="3" key="1">
    <citation type="submission" date="2017-02" db="EMBL/GenBank/DDBJ databases">
        <authorList>
            <person name="Tafer H."/>
            <person name="Lopandic K."/>
        </authorList>
    </citation>
    <scope>NUCLEOTIDE SEQUENCE [LARGE SCALE GENOMIC DNA]</scope>
    <source>
        <strain evidence="3">CBS 366.77</strain>
    </source>
</reference>
<dbReference type="AlphaFoldDB" id="A0A3A2ZZC2"/>
<dbReference type="EMBL" id="MVGC01000070">
    <property type="protein sequence ID" value="RJE24724.1"/>
    <property type="molecule type" value="Genomic_DNA"/>
</dbReference>
<sequence length="671" mass="76270">MAEFIPDQSSSDTQSAFFDVSQVPSMYRSPVSSISSTSQDRKRKHRDGHMKHEELRSLREECGISLSPFSIEHIVMANSNRTLISDSPLRIYNDVLENNLSCWLAEDTCPYKMHRRPPELNALQQALDARPQSQTENEVVISNRMYRGVKQLDRASRSAKLIRLTASENRAASRALDLVVMAFATQFAQGDRRMERVRSEVDWFDDEFEQTLQQSSWDQARRALQDVSDLECYRVVFAELIFGLIQKPRPSYEYDERHSVVTEGTGSQGQSMKFSILPQVMDIIAQDGPPVFMERAARKIQALKFRFEAHEAGSQAAFGAGSATHDEKIPRRLSMEERQTLSFLYWLTIMFDTVSSSLNVRPVVVSDEECEHDAARESTGYRAKNPILSRRWELDLYAQDDLEKPSSLHWPCSYETAISAVSRSASVKVLLFRHVSYLQKALNKHVHGQAIEEIIRITMSVYRYWEKTHGAFFRDLTSNYESIPPRIKSWFPCIGIPWHLACFMLADLIDFVDENRLGLNGPRMERLDANMTAQIRMTSSIDMANVAAATIPRDTGGMALKQLPDFHFAVNESSLLTEPWTILFIRAFATASIFHLGEAEKLHKKQQYFILGHKNAELQASIARGENCVRALRFLGSKSGMAEAISKILSPSLALYRRGGEAGVFPSNYYS</sequence>
<dbReference type="Proteomes" id="UP000266188">
    <property type="component" value="Unassembled WGS sequence"/>
</dbReference>
<comment type="caution">
    <text evidence="2">The sequence shown here is derived from an EMBL/GenBank/DDBJ whole genome shotgun (WGS) entry which is preliminary data.</text>
</comment>
<feature type="region of interest" description="Disordered" evidence="1">
    <location>
        <begin position="27"/>
        <end position="55"/>
    </location>
</feature>
<gene>
    <name evidence="2" type="ORF">PHISCL_02933</name>
</gene>
<proteinExistence type="predicted"/>
<organism evidence="2 3">
    <name type="scientific">Aspergillus sclerotialis</name>
    <dbReference type="NCBI Taxonomy" id="2070753"/>
    <lineage>
        <taxon>Eukaryota</taxon>
        <taxon>Fungi</taxon>
        <taxon>Dikarya</taxon>
        <taxon>Ascomycota</taxon>
        <taxon>Pezizomycotina</taxon>
        <taxon>Eurotiomycetes</taxon>
        <taxon>Eurotiomycetidae</taxon>
        <taxon>Eurotiales</taxon>
        <taxon>Aspergillaceae</taxon>
        <taxon>Aspergillus</taxon>
        <taxon>Aspergillus subgen. Polypaecilum</taxon>
    </lineage>
</organism>
<evidence type="ECO:0000313" key="3">
    <source>
        <dbReference type="Proteomes" id="UP000266188"/>
    </source>
</evidence>
<protein>
    <recommendedName>
        <fullName evidence="4">C6 transcription factor</fullName>
    </recommendedName>
</protein>
<evidence type="ECO:0000256" key="1">
    <source>
        <dbReference type="SAM" id="MobiDB-lite"/>
    </source>
</evidence>
<keyword evidence="3" id="KW-1185">Reference proteome</keyword>
<evidence type="ECO:0000313" key="2">
    <source>
        <dbReference type="EMBL" id="RJE24724.1"/>
    </source>
</evidence>
<evidence type="ECO:0008006" key="4">
    <source>
        <dbReference type="Google" id="ProtNLM"/>
    </source>
</evidence>
<accession>A0A3A2ZZC2</accession>
<name>A0A3A2ZZC2_9EURO</name>